<reference evidence="1 2" key="1">
    <citation type="submission" date="2015-09" db="EMBL/GenBank/DDBJ databases">
        <title>Draft genome of the parasitic nematode Teladorsagia circumcincta isolate WARC Sus (inbred).</title>
        <authorList>
            <person name="Mitreva M."/>
        </authorList>
    </citation>
    <scope>NUCLEOTIDE SEQUENCE [LARGE SCALE GENOMIC DNA]</scope>
    <source>
        <strain evidence="1 2">S</strain>
    </source>
</reference>
<evidence type="ECO:0000313" key="1">
    <source>
        <dbReference type="EMBL" id="PIO74214.1"/>
    </source>
</evidence>
<sequence>MLRWGCGCECIRTGSETRWLEWGWTAPNQVGAREHRLRWYEPGQERDDKGNPMEGRAAALADVAEAERKTRSILDSDLYDRVSYLNLMNQCRDRDTNRKDTQRRARDE</sequence>
<evidence type="ECO:0000313" key="2">
    <source>
        <dbReference type="Proteomes" id="UP000230423"/>
    </source>
</evidence>
<dbReference type="EMBL" id="KZ345315">
    <property type="protein sequence ID" value="PIO74214.1"/>
    <property type="molecule type" value="Genomic_DNA"/>
</dbReference>
<keyword evidence="2" id="KW-1185">Reference proteome</keyword>
<dbReference type="AlphaFoldDB" id="A0A2G9UVF4"/>
<dbReference type="OrthoDB" id="5850496at2759"/>
<proteinExistence type="predicted"/>
<name>A0A2G9UVF4_TELCI</name>
<protein>
    <submittedName>
        <fullName evidence="1">Uncharacterized protein</fullName>
    </submittedName>
</protein>
<dbReference type="Proteomes" id="UP000230423">
    <property type="component" value="Unassembled WGS sequence"/>
</dbReference>
<accession>A0A2G9UVF4</accession>
<organism evidence="1 2">
    <name type="scientific">Teladorsagia circumcincta</name>
    <name type="common">Brown stomach worm</name>
    <name type="synonym">Ostertagia circumcincta</name>
    <dbReference type="NCBI Taxonomy" id="45464"/>
    <lineage>
        <taxon>Eukaryota</taxon>
        <taxon>Metazoa</taxon>
        <taxon>Ecdysozoa</taxon>
        <taxon>Nematoda</taxon>
        <taxon>Chromadorea</taxon>
        <taxon>Rhabditida</taxon>
        <taxon>Rhabditina</taxon>
        <taxon>Rhabditomorpha</taxon>
        <taxon>Strongyloidea</taxon>
        <taxon>Trichostrongylidae</taxon>
        <taxon>Teladorsagia</taxon>
    </lineage>
</organism>
<gene>
    <name evidence="1" type="ORF">TELCIR_03785</name>
</gene>